<comment type="caution">
    <text evidence="2">The sequence shown here is derived from an EMBL/GenBank/DDBJ whole genome shotgun (WGS) entry which is preliminary data.</text>
</comment>
<protein>
    <submittedName>
        <fullName evidence="2">Uncharacterized protein</fullName>
    </submittedName>
</protein>
<organism evidence="2 3">
    <name type="scientific">Labeo rohita</name>
    <name type="common">Indian major carp</name>
    <name type="synonym">Cyprinus rohita</name>
    <dbReference type="NCBI Taxonomy" id="84645"/>
    <lineage>
        <taxon>Eukaryota</taxon>
        <taxon>Metazoa</taxon>
        <taxon>Chordata</taxon>
        <taxon>Craniata</taxon>
        <taxon>Vertebrata</taxon>
        <taxon>Euteleostomi</taxon>
        <taxon>Actinopterygii</taxon>
        <taxon>Neopterygii</taxon>
        <taxon>Teleostei</taxon>
        <taxon>Ostariophysi</taxon>
        <taxon>Cypriniformes</taxon>
        <taxon>Cyprinidae</taxon>
        <taxon>Labeoninae</taxon>
        <taxon>Labeonini</taxon>
        <taxon>Labeo</taxon>
    </lineage>
</organism>
<keyword evidence="3" id="KW-1185">Reference proteome</keyword>
<reference evidence="2 3" key="1">
    <citation type="submission" date="2022-01" db="EMBL/GenBank/DDBJ databases">
        <title>A high-quality chromosome-level genome assembly of rohu carp, Labeo rohita.</title>
        <authorList>
            <person name="Arick M.A. II"/>
            <person name="Hsu C.-Y."/>
            <person name="Magbanua Z."/>
            <person name="Pechanova O."/>
            <person name="Grover C."/>
            <person name="Miller E."/>
            <person name="Thrash A."/>
            <person name="Ezzel L."/>
            <person name="Alam S."/>
            <person name="Benzie J."/>
            <person name="Hamilton M."/>
            <person name="Karsi A."/>
            <person name="Lawrence M.L."/>
            <person name="Peterson D.G."/>
        </authorList>
    </citation>
    <scope>NUCLEOTIDE SEQUENCE [LARGE SCALE GENOMIC DNA]</scope>
    <source>
        <strain evidence="3">BAU-BD-2019</strain>
        <tissue evidence="2">Blood</tissue>
    </source>
</reference>
<keyword evidence="1" id="KW-0812">Transmembrane</keyword>
<evidence type="ECO:0000313" key="3">
    <source>
        <dbReference type="Proteomes" id="UP000830375"/>
    </source>
</evidence>
<evidence type="ECO:0000256" key="1">
    <source>
        <dbReference type="SAM" id="Phobius"/>
    </source>
</evidence>
<proteinExistence type="predicted"/>
<dbReference type="EMBL" id="JACTAM010000022">
    <property type="protein sequence ID" value="KAI2650502.1"/>
    <property type="molecule type" value="Genomic_DNA"/>
</dbReference>
<gene>
    <name evidence="2" type="ORF">H4Q32_000503</name>
</gene>
<name>A0ABQ8LKN9_LABRO</name>
<keyword evidence="1" id="KW-1133">Transmembrane helix</keyword>
<evidence type="ECO:0000313" key="2">
    <source>
        <dbReference type="EMBL" id="KAI2650502.1"/>
    </source>
</evidence>
<feature type="transmembrane region" description="Helical" evidence="1">
    <location>
        <begin position="42"/>
        <end position="64"/>
    </location>
</feature>
<dbReference type="Proteomes" id="UP000830375">
    <property type="component" value="Unassembled WGS sequence"/>
</dbReference>
<accession>A0ABQ8LKN9</accession>
<sequence length="278" mass="29032">MALESHNLLIRPEIHPSGCHVPPPSPTSSVSVLTIATLSPRIAVGLLVSIGVMAGASLVFASALQPSSSTMAPSSRLFTMARQSTSSAGLPRPSSSALVCCQPSAALGLHPSGYTSSLLPSGSTLAPPSLQLHLGPLLLRLHCGLLDSRIRLSHLSHLLHLGPPDLPHHPGSLALRLCLRLHHHLIRHHQSAPGVVSPFSTIAPLSIASTVGCHHGCGLGPAWLLPPSDPAWILVVVLRQNLHWSARLLASPLPSHVLTHCDLPPESLSIPPLVVPAA</sequence>
<keyword evidence="1" id="KW-0472">Membrane</keyword>